<dbReference type="InterPro" id="IPR035992">
    <property type="entry name" value="Ricin_B-like_lectins"/>
</dbReference>
<sequence length="32" mass="3388">MSAGKCLDVPKGTQTNGTQLDIYDCDGGTNRQ</sequence>
<evidence type="ECO:0000313" key="1">
    <source>
        <dbReference type="EMBL" id="MBB5896581.1"/>
    </source>
</evidence>
<comment type="caution">
    <text evidence="1">The sequence shown here is derived from an EMBL/GenBank/DDBJ whole genome shotgun (WGS) entry which is preliminary data.</text>
</comment>
<accession>A0A7W9KPZ1</accession>
<gene>
    <name evidence="1" type="ORF">BJ998_007777</name>
</gene>
<keyword evidence="2" id="KW-1185">Reference proteome</keyword>
<evidence type="ECO:0008006" key="3">
    <source>
        <dbReference type="Google" id="ProtNLM"/>
    </source>
</evidence>
<dbReference type="EMBL" id="JACHIR010000001">
    <property type="protein sequence ID" value="MBB5896581.1"/>
    <property type="molecule type" value="Genomic_DNA"/>
</dbReference>
<reference evidence="1 2" key="1">
    <citation type="submission" date="2020-08" db="EMBL/GenBank/DDBJ databases">
        <title>Sequencing the genomes of 1000 actinobacteria strains.</title>
        <authorList>
            <person name="Klenk H.-P."/>
        </authorList>
    </citation>
    <scope>NUCLEOTIDE SEQUENCE [LARGE SCALE GENOMIC DNA]</scope>
    <source>
        <strain evidence="1 2">DSM 43851</strain>
    </source>
</reference>
<organism evidence="1 2">
    <name type="scientific">Kutzneria kofuensis</name>
    <dbReference type="NCBI Taxonomy" id="103725"/>
    <lineage>
        <taxon>Bacteria</taxon>
        <taxon>Bacillati</taxon>
        <taxon>Actinomycetota</taxon>
        <taxon>Actinomycetes</taxon>
        <taxon>Pseudonocardiales</taxon>
        <taxon>Pseudonocardiaceae</taxon>
        <taxon>Kutzneria</taxon>
    </lineage>
</organism>
<protein>
    <recommendedName>
        <fullName evidence="3">Ricin-type beta-trefoil lectin protein</fullName>
    </recommendedName>
</protein>
<dbReference type="PROSITE" id="PS50231">
    <property type="entry name" value="RICIN_B_LECTIN"/>
    <property type="match status" value="1"/>
</dbReference>
<dbReference type="AlphaFoldDB" id="A0A7W9KPZ1"/>
<proteinExistence type="predicted"/>
<evidence type="ECO:0000313" key="2">
    <source>
        <dbReference type="Proteomes" id="UP000585638"/>
    </source>
</evidence>
<dbReference type="Proteomes" id="UP000585638">
    <property type="component" value="Unassembled WGS sequence"/>
</dbReference>
<dbReference type="SUPFAM" id="SSF50370">
    <property type="entry name" value="Ricin B-like lectins"/>
    <property type="match status" value="1"/>
</dbReference>
<dbReference type="Gene3D" id="2.80.10.50">
    <property type="match status" value="1"/>
</dbReference>
<name>A0A7W9KPZ1_9PSEU</name>